<dbReference type="AlphaFoldDB" id="A0A2M7R868"/>
<comment type="caution">
    <text evidence="1">The sequence shown here is derived from an EMBL/GenBank/DDBJ whole genome shotgun (WGS) entry which is preliminary data.</text>
</comment>
<dbReference type="EMBL" id="PFLX01000050">
    <property type="protein sequence ID" value="PIY90723.1"/>
    <property type="molecule type" value="Genomic_DNA"/>
</dbReference>
<dbReference type="Proteomes" id="UP000230055">
    <property type="component" value="Unassembled WGS sequence"/>
</dbReference>
<organism evidence="1 2">
    <name type="scientific">Candidatus Nealsonbacteria bacterium CG_4_10_14_0_8_um_filter_35_10</name>
    <dbReference type="NCBI Taxonomy" id="1974683"/>
    <lineage>
        <taxon>Bacteria</taxon>
        <taxon>Candidatus Nealsoniibacteriota</taxon>
    </lineage>
</organism>
<evidence type="ECO:0000313" key="1">
    <source>
        <dbReference type="EMBL" id="PIY90723.1"/>
    </source>
</evidence>
<name>A0A2M7R868_9BACT</name>
<gene>
    <name evidence="1" type="ORF">COY72_01960</name>
</gene>
<evidence type="ECO:0000313" key="2">
    <source>
        <dbReference type="Proteomes" id="UP000230055"/>
    </source>
</evidence>
<protein>
    <submittedName>
        <fullName evidence="1">Uncharacterized protein</fullName>
    </submittedName>
</protein>
<sequence length="134" mass="15502">MPNLHLLLKRKKVKRKTKKRTKHIIKEKERIDLAININQETKPIPITPIANHQAHFFLFKRKEPEQRNKIEGRRRIIQNQKVNSGIKKPKNTKPPIVTTAAKRKSNAIIAMTHNPPTTIIHQAAIFVFIGRGGF</sequence>
<proteinExistence type="predicted"/>
<accession>A0A2M7R868</accession>
<reference evidence="2" key="1">
    <citation type="submission" date="2017-09" db="EMBL/GenBank/DDBJ databases">
        <title>Depth-based differentiation of microbial function through sediment-hosted aquifers and enrichment of novel symbionts in the deep terrestrial subsurface.</title>
        <authorList>
            <person name="Probst A.J."/>
            <person name="Ladd B."/>
            <person name="Jarett J.K."/>
            <person name="Geller-Mcgrath D.E."/>
            <person name="Sieber C.M.K."/>
            <person name="Emerson J.B."/>
            <person name="Anantharaman K."/>
            <person name="Thomas B.C."/>
            <person name="Malmstrom R."/>
            <person name="Stieglmeier M."/>
            <person name="Klingl A."/>
            <person name="Woyke T."/>
            <person name="Ryan C.M."/>
            <person name="Banfield J.F."/>
        </authorList>
    </citation>
    <scope>NUCLEOTIDE SEQUENCE [LARGE SCALE GENOMIC DNA]</scope>
</reference>